<sequence length="192" mass="21556">MSNNTSNNQNTKNQHTEKENDAVTAVEVVKDDTVVYEDGDFDDYNADHNYETDADDDSSKEDKSKKNGTSNKDDKSEENNQSEQKKDEEADKKDKSEEDDSSGMTLAGMFQWASKLREDFISEATGMTNGVTEKAAAMTLQRLIAVVDMELAAFDKSVEAAKKLIVTAEQERAKIASRKEKYQDMIDKLDQE</sequence>
<dbReference type="Proteomes" id="UP000664554">
    <property type="component" value="Unassembled WGS sequence"/>
</dbReference>
<feature type="region of interest" description="Disordered" evidence="2">
    <location>
        <begin position="1"/>
        <end position="107"/>
    </location>
</feature>
<proteinExistence type="predicted"/>
<name>A0ABS3NLU1_9GAMM</name>
<gene>
    <name evidence="3" type="ORF">J3492_04020</name>
</gene>
<evidence type="ECO:0000313" key="4">
    <source>
        <dbReference type="Proteomes" id="UP000664554"/>
    </source>
</evidence>
<evidence type="ECO:0000313" key="3">
    <source>
        <dbReference type="EMBL" id="MBO1530379.1"/>
    </source>
</evidence>
<evidence type="ECO:0000256" key="1">
    <source>
        <dbReference type="SAM" id="Coils"/>
    </source>
</evidence>
<dbReference type="EMBL" id="JAGBKM010000005">
    <property type="protein sequence ID" value="MBO1530379.1"/>
    <property type="molecule type" value="Genomic_DNA"/>
</dbReference>
<feature type="compositionally biased region" description="Low complexity" evidence="2">
    <location>
        <begin position="1"/>
        <end position="13"/>
    </location>
</feature>
<feature type="coiled-coil region" evidence="1">
    <location>
        <begin position="165"/>
        <end position="192"/>
    </location>
</feature>
<dbReference type="RefSeq" id="WP_207990158.1">
    <property type="nucleotide sequence ID" value="NZ_JAGBKM010000005.1"/>
</dbReference>
<protein>
    <submittedName>
        <fullName evidence="3">Uncharacterized protein</fullName>
    </submittedName>
</protein>
<feature type="compositionally biased region" description="Acidic residues" evidence="2">
    <location>
        <begin position="34"/>
        <end position="44"/>
    </location>
</feature>
<evidence type="ECO:0000256" key="2">
    <source>
        <dbReference type="SAM" id="MobiDB-lite"/>
    </source>
</evidence>
<keyword evidence="4" id="KW-1185">Reference proteome</keyword>
<accession>A0ABS3NLU1</accession>
<feature type="compositionally biased region" description="Basic and acidic residues" evidence="2">
    <location>
        <begin position="60"/>
        <end position="96"/>
    </location>
</feature>
<organism evidence="3 4">
    <name type="scientific">Psychrobacter coccoides</name>
    <dbReference type="NCBI Taxonomy" id="2818440"/>
    <lineage>
        <taxon>Bacteria</taxon>
        <taxon>Pseudomonadati</taxon>
        <taxon>Pseudomonadota</taxon>
        <taxon>Gammaproteobacteria</taxon>
        <taxon>Moraxellales</taxon>
        <taxon>Moraxellaceae</taxon>
        <taxon>Psychrobacter</taxon>
    </lineage>
</organism>
<reference evidence="3 4" key="1">
    <citation type="submission" date="2021-03" db="EMBL/GenBank/DDBJ databases">
        <authorList>
            <person name="Shang D.-D."/>
            <person name="Du Z.-J."/>
            <person name="Chen G.-J."/>
        </authorList>
    </citation>
    <scope>NUCLEOTIDE SEQUENCE [LARGE SCALE GENOMIC DNA]</scope>
    <source>
        <strain evidence="3 4">F1192</strain>
    </source>
</reference>
<comment type="caution">
    <text evidence="3">The sequence shown here is derived from an EMBL/GenBank/DDBJ whole genome shotgun (WGS) entry which is preliminary data.</text>
</comment>
<keyword evidence="1" id="KW-0175">Coiled coil</keyword>